<dbReference type="InterPro" id="IPR011990">
    <property type="entry name" value="TPR-like_helical_dom_sf"/>
</dbReference>
<feature type="region of interest" description="Disordered" evidence="1">
    <location>
        <begin position="1"/>
        <end position="37"/>
    </location>
</feature>
<proteinExistence type="predicted"/>
<protein>
    <submittedName>
        <fullName evidence="2">Uncharacterized protein</fullName>
    </submittedName>
</protein>
<evidence type="ECO:0000313" key="3">
    <source>
        <dbReference type="Proteomes" id="UP000005808"/>
    </source>
</evidence>
<dbReference type="Gene3D" id="1.25.40.10">
    <property type="entry name" value="Tetratricopeptide repeat domain"/>
    <property type="match status" value="1"/>
</dbReference>
<reference evidence="2 3" key="1">
    <citation type="journal article" date="2012" name="J. Bacteriol.">
        <title>De Novo Genome Project of Cupriavidus basilensis OR16.</title>
        <authorList>
            <person name="Cserhati M."/>
            <person name="Kriszt B."/>
            <person name="Szoboszlay S."/>
            <person name="Toth A."/>
            <person name="Szabo I."/>
            <person name="Tancsics A."/>
            <person name="Nagy I."/>
            <person name="Horvath B."/>
            <person name="Nagy I."/>
            <person name="Kukolya J."/>
        </authorList>
    </citation>
    <scope>NUCLEOTIDE SEQUENCE [LARGE SCALE GENOMIC DNA]</scope>
    <source>
        <strain evidence="2 3">OR16</strain>
    </source>
</reference>
<evidence type="ECO:0000313" key="2">
    <source>
        <dbReference type="EMBL" id="EHP42667.1"/>
    </source>
</evidence>
<dbReference type="SUPFAM" id="SSF48452">
    <property type="entry name" value="TPR-like"/>
    <property type="match status" value="1"/>
</dbReference>
<comment type="caution">
    <text evidence="2">The sequence shown here is derived from an EMBL/GenBank/DDBJ whole genome shotgun (WGS) entry which is preliminary data.</text>
</comment>
<dbReference type="Proteomes" id="UP000005808">
    <property type="component" value="Unassembled WGS sequence"/>
</dbReference>
<feature type="compositionally biased region" description="Pro residues" evidence="1">
    <location>
        <begin position="1"/>
        <end position="34"/>
    </location>
</feature>
<evidence type="ECO:0000256" key="1">
    <source>
        <dbReference type="SAM" id="MobiDB-lite"/>
    </source>
</evidence>
<name>H1S428_9BURK</name>
<organism evidence="2 3">
    <name type="scientific">Cupriavidus basilensis OR16</name>
    <dbReference type="NCBI Taxonomy" id="1127483"/>
    <lineage>
        <taxon>Bacteria</taxon>
        <taxon>Pseudomonadati</taxon>
        <taxon>Pseudomonadota</taxon>
        <taxon>Betaproteobacteria</taxon>
        <taxon>Burkholderiales</taxon>
        <taxon>Burkholderiaceae</taxon>
        <taxon>Cupriavidus</taxon>
    </lineage>
</organism>
<gene>
    <name evidence="2" type="ORF">OR16_12540</name>
</gene>
<accession>H1S428</accession>
<dbReference type="AlphaFoldDB" id="H1S428"/>
<dbReference type="PATRIC" id="fig|1127483.3.peg.2516"/>
<dbReference type="EMBL" id="AHJE01000029">
    <property type="protein sequence ID" value="EHP42667.1"/>
    <property type="molecule type" value="Genomic_DNA"/>
</dbReference>
<sequence length="106" mass="10906">MAATLPPGPAPAPEPPPLATMAPPVPAPAPPAKPAKPVVQVDPMEAKIDELLRKAKGHVAKGQYDKAIATGESVLAIDAGNRAAKTLISNAKSRQMEALRSNTSLE</sequence>
<dbReference type="RefSeq" id="WP_006158142.1">
    <property type="nucleotide sequence ID" value="NZ_AHJE01000029.1"/>
</dbReference>